<dbReference type="VEuPathDB" id="FungiDB:A1O9_00692"/>
<dbReference type="GeneID" id="25275643"/>
<sequence length="474" mass="53448">MALCCFLVLQRMYHEPLLTSFVAIQDTLRTPNDVSVTASVLSSQILTISHSSTSPQPNHPDGRDVLSIPTESRQSRQPATGLESQIYLSYHDCSTKPWNDDLIEGGTTLVHHVMNPSNDSSRLNCPAIKLDRYALLTRSKPANFKITYFFALDLFQSIQILEQLLSSIVEAILFLGREICVLSIVEGRSTDGTYEALKILQTEMRKHRIQYHLQCVDIDPTSPGGDRILSLALLRNYALQPLVANPKDYDPETRIIFINDVALCAEDILELLYQGMALDADMTCAMDWIGDAFYDVWIGRTMVGDLFFEIPQSQSWDFAQNLFWNHEPSRTRYLAGHPFQVFSCWNGAVSMVGKPFLEGKVNFRSSLEGECRLGEPVHLSKDLWHLGFGRIAVVPSVNVAYDLDSTARVKEQHGTVSSWVEKKEAQIDKIAWVKKPPPQIKCFVDWSHPSWEPWDQGLEHSEPSDMGGDLVDSV</sequence>
<dbReference type="HOGENOM" id="CLU_036740_1_1_1"/>
<dbReference type="EMBL" id="AMGV01000001">
    <property type="protein sequence ID" value="KEF62719.1"/>
    <property type="molecule type" value="Genomic_DNA"/>
</dbReference>
<evidence type="ECO:0000313" key="3">
    <source>
        <dbReference type="Proteomes" id="UP000027920"/>
    </source>
</evidence>
<feature type="region of interest" description="Disordered" evidence="1">
    <location>
        <begin position="49"/>
        <end position="80"/>
    </location>
</feature>
<accession>A0A072PRK1</accession>
<dbReference type="PANTHER" id="PTHR34144:SF5">
    <property type="entry name" value="ALPHA-1,3-MANNOSYLTRANSFERASE CMT1"/>
    <property type="match status" value="1"/>
</dbReference>
<dbReference type="Pfam" id="PF11735">
    <property type="entry name" value="CAP59_mtransfer"/>
    <property type="match status" value="1"/>
</dbReference>
<proteinExistence type="predicted"/>
<organism evidence="2 3">
    <name type="scientific">Exophiala aquamarina CBS 119918</name>
    <dbReference type="NCBI Taxonomy" id="1182545"/>
    <lineage>
        <taxon>Eukaryota</taxon>
        <taxon>Fungi</taxon>
        <taxon>Dikarya</taxon>
        <taxon>Ascomycota</taxon>
        <taxon>Pezizomycotina</taxon>
        <taxon>Eurotiomycetes</taxon>
        <taxon>Chaetothyriomycetidae</taxon>
        <taxon>Chaetothyriales</taxon>
        <taxon>Herpotrichiellaceae</taxon>
        <taxon>Exophiala</taxon>
    </lineage>
</organism>
<dbReference type="InterPro" id="IPR021047">
    <property type="entry name" value="Mannosyltransferase_CMT1"/>
</dbReference>
<feature type="region of interest" description="Disordered" evidence="1">
    <location>
        <begin position="454"/>
        <end position="474"/>
    </location>
</feature>
<evidence type="ECO:0000256" key="1">
    <source>
        <dbReference type="SAM" id="MobiDB-lite"/>
    </source>
</evidence>
<reference evidence="2 3" key="1">
    <citation type="submission" date="2013-03" db="EMBL/GenBank/DDBJ databases">
        <title>The Genome Sequence of Exophiala aquamarina CBS 119918.</title>
        <authorList>
            <consortium name="The Broad Institute Genomics Platform"/>
            <person name="Cuomo C."/>
            <person name="de Hoog S."/>
            <person name="Gorbushina A."/>
            <person name="Walker B."/>
            <person name="Young S.K."/>
            <person name="Zeng Q."/>
            <person name="Gargeya S."/>
            <person name="Fitzgerald M."/>
            <person name="Haas B."/>
            <person name="Abouelleil A."/>
            <person name="Allen A.W."/>
            <person name="Alvarado L."/>
            <person name="Arachchi H.M."/>
            <person name="Berlin A.M."/>
            <person name="Chapman S.B."/>
            <person name="Gainer-Dewar J."/>
            <person name="Goldberg J."/>
            <person name="Griggs A."/>
            <person name="Gujja S."/>
            <person name="Hansen M."/>
            <person name="Howarth C."/>
            <person name="Imamovic A."/>
            <person name="Ireland A."/>
            <person name="Larimer J."/>
            <person name="McCowan C."/>
            <person name="Murphy C."/>
            <person name="Pearson M."/>
            <person name="Poon T.W."/>
            <person name="Priest M."/>
            <person name="Roberts A."/>
            <person name="Saif S."/>
            <person name="Shea T."/>
            <person name="Sisk P."/>
            <person name="Sykes S."/>
            <person name="Wortman J."/>
            <person name="Nusbaum C."/>
            <person name="Birren B."/>
        </authorList>
    </citation>
    <scope>NUCLEOTIDE SEQUENCE [LARGE SCALE GENOMIC DNA]</scope>
    <source>
        <strain evidence="2 3">CBS 119918</strain>
    </source>
</reference>
<keyword evidence="3" id="KW-1185">Reference proteome</keyword>
<comment type="caution">
    <text evidence="2">The sequence shown here is derived from an EMBL/GenBank/DDBJ whole genome shotgun (WGS) entry which is preliminary data.</text>
</comment>
<feature type="compositionally biased region" description="Polar residues" evidence="1">
    <location>
        <begin position="69"/>
        <end position="80"/>
    </location>
</feature>
<dbReference type="RefSeq" id="XP_013265309.1">
    <property type="nucleotide sequence ID" value="XM_013409855.1"/>
</dbReference>
<dbReference type="OrthoDB" id="262547at2759"/>
<dbReference type="PANTHER" id="PTHR34144">
    <property type="entry name" value="CHROMOSOME 8, WHOLE GENOME SHOTGUN SEQUENCE"/>
    <property type="match status" value="1"/>
</dbReference>
<evidence type="ECO:0008006" key="4">
    <source>
        <dbReference type="Google" id="ProtNLM"/>
    </source>
</evidence>
<dbReference type="Proteomes" id="UP000027920">
    <property type="component" value="Unassembled WGS sequence"/>
</dbReference>
<protein>
    <recommendedName>
        <fullName evidence="4">Alpha-1,3-mannosyltransferase CMT1</fullName>
    </recommendedName>
</protein>
<dbReference type="AlphaFoldDB" id="A0A072PRK1"/>
<name>A0A072PRK1_9EURO</name>
<gene>
    <name evidence="2" type="ORF">A1O9_00692</name>
</gene>
<evidence type="ECO:0000313" key="2">
    <source>
        <dbReference type="EMBL" id="KEF62719.1"/>
    </source>
</evidence>